<feature type="compositionally biased region" description="Gly residues" evidence="1">
    <location>
        <begin position="97"/>
        <end position="110"/>
    </location>
</feature>
<feature type="signal peptide" evidence="2">
    <location>
        <begin position="1"/>
        <end position="21"/>
    </location>
</feature>
<sequence>MAYSKAFILLALAFAVVLLISLEVSVHHEFAEIRAHTTKIGKCDEANYGDRFGGHESGHSSTSMTGRGRTGSNMPGHGCTGSDMPGRGQPGHDMPAGRGGQGYGGAEPES</sequence>
<keyword evidence="2" id="KW-0732">Signal</keyword>
<reference evidence="4" key="1">
    <citation type="submission" date="2013-01" db="EMBL/GenBank/DDBJ databases">
        <title>Draft Genome Sequence of a Mulberry Tree, Morus notabilis C.K. Schneid.</title>
        <authorList>
            <person name="He N."/>
            <person name="Zhao S."/>
        </authorList>
    </citation>
    <scope>NUCLEOTIDE SEQUENCE</scope>
</reference>
<dbReference type="InterPro" id="IPR010800">
    <property type="entry name" value="GRP"/>
</dbReference>
<feature type="compositionally biased region" description="Polar residues" evidence="1">
    <location>
        <begin position="59"/>
        <end position="73"/>
    </location>
</feature>
<organism evidence="3 4">
    <name type="scientific">Morus notabilis</name>
    <dbReference type="NCBI Taxonomy" id="981085"/>
    <lineage>
        <taxon>Eukaryota</taxon>
        <taxon>Viridiplantae</taxon>
        <taxon>Streptophyta</taxon>
        <taxon>Embryophyta</taxon>
        <taxon>Tracheophyta</taxon>
        <taxon>Spermatophyta</taxon>
        <taxon>Magnoliopsida</taxon>
        <taxon>eudicotyledons</taxon>
        <taxon>Gunneridae</taxon>
        <taxon>Pentapetalae</taxon>
        <taxon>rosids</taxon>
        <taxon>fabids</taxon>
        <taxon>Rosales</taxon>
        <taxon>Moraceae</taxon>
        <taxon>Moreae</taxon>
        <taxon>Morus</taxon>
    </lineage>
</organism>
<evidence type="ECO:0008006" key="5">
    <source>
        <dbReference type="Google" id="ProtNLM"/>
    </source>
</evidence>
<evidence type="ECO:0000313" key="4">
    <source>
        <dbReference type="Proteomes" id="UP000030645"/>
    </source>
</evidence>
<accession>W9RJT1</accession>
<name>W9RJT1_9ROSA</name>
<protein>
    <recommendedName>
        <fullName evidence="5">Glycine-rich protein</fullName>
    </recommendedName>
</protein>
<feature type="region of interest" description="Disordered" evidence="1">
    <location>
        <begin position="51"/>
        <end position="110"/>
    </location>
</feature>
<keyword evidence="4" id="KW-1185">Reference proteome</keyword>
<dbReference type="AlphaFoldDB" id="W9RJT1"/>
<feature type="chain" id="PRO_5004932617" description="Glycine-rich protein" evidence="2">
    <location>
        <begin position="22"/>
        <end position="110"/>
    </location>
</feature>
<dbReference type="Pfam" id="PF07172">
    <property type="entry name" value="GRP"/>
    <property type="match status" value="1"/>
</dbReference>
<gene>
    <name evidence="3" type="ORF">L484_014027</name>
</gene>
<dbReference type="Proteomes" id="UP000030645">
    <property type="component" value="Unassembled WGS sequence"/>
</dbReference>
<evidence type="ECO:0000256" key="2">
    <source>
        <dbReference type="SAM" id="SignalP"/>
    </source>
</evidence>
<evidence type="ECO:0000313" key="3">
    <source>
        <dbReference type="EMBL" id="EXB81095.1"/>
    </source>
</evidence>
<dbReference type="EMBL" id="KE344832">
    <property type="protein sequence ID" value="EXB81095.1"/>
    <property type="molecule type" value="Genomic_DNA"/>
</dbReference>
<evidence type="ECO:0000256" key="1">
    <source>
        <dbReference type="SAM" id="MobiDB-lite"/>
    </source>
</evidence>
<proteinExistence type="predicted"/>